<sequence length="119" mass="12369">MVFRSEDPPPPANLKVDTPPDAERPTTAMLKGDIDSGRTGDKVSHYDPGLSQLGTDDEAAGRPPSPERIASARASEAATPRVRASADPHGRRSWVMPAFIGFIVAAAAIIGAVIGLSPA</sequence>
<keyword evidence="2" id="KW-1133">Transmembrane helix</keyword>
<accession>A0AA37HM68</accession>
<keyword evidence="4" id="KW-1185">Reference proteome</keyword>
<feature type="compositionally biased region" description="Basic and acidic residues" evidence="1">
    <location>
        <begin position="32"/>
        <end position="45"/>
    </location>
</feature>
<feature type="region of interest" description="Disordered" evidence="1">
    <location>
        <begin position="1"/>
        <end position="89"/>
    </location>
</feature>
<evidence type="ECO:0000313" key="4">
    <source>
        <dbReference type="Proteomes" id="UP001055108"/>
    </source>
</evidence>
<evidence type="ECO:0000256" key="1">
    <source>
        <dbReference type="SAM" id="MobiDB-lite"/>
    </source>
</evidence>
<protein>
    <submittedName>
        <fullName evidence="3">Uncharacterized protein</fullName>
    </submittedName>
</protein>
<dbReference type="RefSeq" id="WP_238301454.1">
    <property type="nucleotide sequence ID" value="NZ_BPQM01000019.1"/>
</dbReference>
<name>A0AA37HM68_9HYPH</name>
<feature type="compositionally biased region" description="Low complexity" evidence="1">
    <location>
        <begin position="67"/>
        <end position="78"/>
    </location>
</feature>
<organism evidence="3 4">
    <name type="scientific">Methylobacterium gregans</name>
    <dbReference type="NCBI Taxonomy" id="374424"/>
    <lineage>
        <taxon>Bacteria</taxon>
        <taxon>Pseudomonadati</taxon>
        <taxon>Pseudomonadota</taxon>
        <taxon>Alphaproteobacteria</taxon>
        <taxon>Hyphomicrobiales</taxon>
        <taxon>Methylobacteriaceae</taxon>
        <taxon>Methylobacterium</taxon>
    </lineage>
</organism>
<dbReference type="EMBL" id="BPQM01000019">
    <property type="protein sequence ID" value="GJD77698.1"/>
    <property type="molecule type" value="Genomic_DNA"/>
</dbReference>
<gene>
    <name evidence="3" type="ORF">NBEOAGPD_0905</name>
</gene>
<reference evidence="3" key="2">
    <citation type="submission" date="2021-08" db="EMBL/GenBank/DDBJ databases">
        <authorList>
            <person name="Tani A."/>
            <person name="Ola A."/>
            <person name="Ogura Y."/>
            <person name="Katsura K."/>
            <person name="Hayashi T."/>
        </authorList>
    </citation>
    <scope>NUCLEOTIDE SEQUENCE</scope>
    <source>
        <strain evidence="3">NBRC 103626</strain>
    </source>
</reference>
<proteinExistence type="predicted"/>
<dbReference type="Proteomes" id="UP001055108">
    <property type="component" value="Unassembled WGS sequence"/>
</dbReference>
<keyword evidence="2" id="KW-0472">Membrane</keyword>
<feature type="transmembrane region" description="Helical" evidence="2">
    <location>
        <begin position="94"/>
        <end position="116"/>
    </location>
</feature>
<evidence type="ECO:0000313" key="3">
    <source>
        <dbReference type="EMBL" id="GJD77698.1"/>
    </source>
</evidence>
<reference evidence="3" key="1">
    <citation type="journal article" date="2016" name="Front. Microbiol.">
        <title>Genome Sequence of the Piezophilic, Mesophilic Sulfate-Reducing Bacterium Desulfovibrio indicus J2T.</title>
        <authorList>
            <person name="Cao J."/>
            <person name="Maignien L."/>
            <person name="Shao Z."/>
            <person name="Alain K."/>
            <person name="Jebbar M."/>
        </authorList>
    </citation>
    <scope>NUCLEOTIDE SEQUENCE</scope>
    <source>
        <strain evidence="3">NBRC 103626</strain>
    </source>
</reference>
<dbReference type="AlphaFoldDB" id="A0AA37HM68"/>
<evidence type="ECO:0000256" key="2">
    <source>
        <dbReference type="SAM" id="Phobius"/>
    </source>
</evidence>
<comment type="caution">
    <text evidence="3">The sequence shown here is derived from an EMBL/GenBank/DDBJ whole genome shotgun (WGS) entry which is preliminary data.</text>
</comment>
<keyword evidence="2" id="KW-0812">Transmembrane</keyword>